<evidence type="ECO:0000313" key="2">
    <source>
        <dbReference type="Proteomes" id="UP000011083"/>
    </source>
</evidence>
<proteinExistence type="predicted"/>
<feature type="non-terminal residue" evidence="1">
    <location>
        <position position="213"/>
    </location>
</feature>
<dbReference type="KEGG" id="acan:ACA1_353770"/>
<keyword evidence="2" id="KW-1185">Reference proteome</keyword>
<accession>L8GGT1</accession>
<dbReference type="Proteomes" id="UP000011083">
    <property type="component" value="Unassembled WGS sequence"/>
</dbReference>
<dbReference type="AlphaFoldDB" id="L8GGT1"/>
<organism evidence="1 2">
    <name type="scientific">Acanthamoeba castellanii (strain ATCC 30010 / Neff)</name>
    <dbReference type="NCBI Taxonomy" id="1257118"/>
    <lineage>
        <taxon>Eukaryota</taxon>
        <taxon>Amoebozoa</taxon>
        <taxon>Discosea</taxon>
        <taxon>Longamoebia</taxon>
        <taxon>Centramoebida</taxon>
        <taxon>Acanthamoebidae</taxon>
        <taxon>Acanthamoeba</taxon>
    </lineage>
</organism>
<reference evidence="1 2" key="1">
    <citation type="journal article" date="2013" name="Genome Biol.">
        <title>Genome of Acanthamoeba castellanii highlights extensive lateral gene transfer and early evolution of tyrosine kinase signaling.</title>
        <authorList>
            <person name="Clarke M."/>
            <person name="Lohan A.J."/>
            <person name="Liu B."/>
            <person name="Lagkouvardos I."/>
            <person name="Roy S."/>
            <person name="Zafar N."/>
            <person name="Bertelli C."/>
            <person name="Schilde C."/>
            <person name="Kianianmomeni A."/>
            <person name="Burglin T.R."/>
            <person name="Frech C."/>
            <person name="Turcotte B."/>
            <person name="Kopec K.O."/>
            <person name="Synnott J.M."/>
            <person name="Choo C."/>
            <person name="Paponov I."/>
            <person name="Finkler A."/>
            <person name="Soon Heng Tan C."/>
            <person name="Hutchins A.P."/>
            <person name="Weinmeier T."/>
            <person name="Rattei T."/>
            <person name="Chu J.S."/>
            <person name="Gimenez G."/>
            <person name="Irimia M."/>
            <person name="Rigden D.J."/>
            <person name="Fitzpatrick D.A."/>
            <person name="Lorenzo-Morales J."/>
            <person name="Bateman A."/>
            <person name="Chiu C.H."/>
            <person name="Tang P."/>
            <person name="Hegemann P."/>
            <person name="Fromm H."/>
            <person name="Raoult D."/>
            <person name="Greub G."/>
            <person name="Miranda-Saavedra D."/>
            <person name="Chen N."/>
            <person name="Nash P."/>
            <person name="Ginger M.L."/>
            <person name="Horn M."/>
            <person name="Schaap P."/>
            <person name="Caler L."/>
            <person name="Loftus B."/>
        </authorList>
    </citation>
    <scope>NUCLEOTIDE SEQUENCE [LARGE SCALE GENOMIC DNA]</scope>
    <source>
        <strain evidence="1 2">Neff</strain>
    </source>
</reference>
<dbReference type="EMBL" id="KB008136">
    <property type="protein sequence ID" value="ELR12044.1"/>
    <property type="molecule type" value="Genomic_DNA"/>
</dbReference>
<dbReference type="RefSeq" id="XP_004334057.1">
    <property type="nucleotide sequence ID" value="XM_004334009.1"/>
</dbReference>
<protein>
    <submittedName>
        <fullName evidence="1">Uncharacterized protein</fullName>
    </submittedName>
</protein>
<dbReference type="GeneID" id="14912518"/>
<dbReference type="VEuPathDB" id="AmoebaDB:ACA1_353770"/>
<evidence type="ECO:0000313" key="1">
    <source>
        <dbReference type="EMBL" id="ELR12044.1"/>
    </source>
</evidence>
<gene>
    <name evidence="1" type="ORF">ACA1_353770</name>
</gene>
<sequence>MNAAQDGDIIDLPAPTYNMVGSPNIQHSFTLRAGPAGVEFQGGWGWTVSNGTLTLDGSFRFNNTKVIRVNSNAAVNALGDLAMLSVGGSTMLHLEGLWHSHGTLSISVNNPGSNRGTWKQNGVVTAYATNTSQAIKLTLSGVWEQMGPVNIHLAQGSTGVLAMRDQHTTWRQQNSVLIAAAADSHYDTGVLMAGASPGGGWMQGGELTIRAAR</sequence>
<name>L8GGT1_ACACF</name>